<feature type="region of interest" description="Disordered" evidence="1">
    <location>
        <begin position="97"/>
        <end position="139"/>
    </location>
</feature>
<organism evidence="2 3">
    <name type="scientific">Actinia tenebrosa</name>
    <name type="common">Australian red waratah sea anemone</name>
    <dbReference type="NCBI Taxonomy" id="6105"/>
    <lineage>
        <taxon>Eukaryota</taxon>
        <taxon>Metazoa</taxon>
        <taxon>Cnidaria</taxon>
        <taxon>Anthozoa</taxon>
        <taxon>Hexacorallia</taxon>
        <taxon>Actiniaria</taxon>
        <taxon>Actiniidae</taxon>
        <taxon>Actinia</taxon>
    </lineage>
</organism>
<name>A0A6P8H9S2_ACTTE</name>
<evidence type="ECO:0000313" key="2">
    <source>
        <dbReference type="Proteomes" id="UP000515163"/>
    </source>
</evidence>
<dbReference type="Proteomes" id="UP000515163">
    <property type="component" value="Unplaced"/>
</dbReference>
<sequence length="181" mass="19825">MAAAKDQNKLKKPSKSTDLMDFPMMNASLRSKLLLSDQARKAKGPPQTFKLQKSSVLDRVHNFLPLMAEADQKLKQDMASLPAGALNIENVDDDEAHVEMSLAVVENDSSNEDSPSDSESSLSDDEITNSNEIKTEYINNGPITEDNIVIIKPKTGKKPAIQILNDGDCEHTNNNNSTGKQ</sequence>
<feature type="compositionally biased region" description="Polar residues" evidence="1">
    <location>
        <begin position="128"/>
        <end position="139"/>
    </location>
</feature>
<evidence type="ECO:0000313" key="3">
    <source>
        <dbReference type="RefSeq" id="XP_031552296.1"/>
    </source>
</evidence>
<dbReference type="RefSeq" id="XP_031552296.1">
    <property type="nucleotide sequence ID" value="XM_031696436.1"/>
</dbReference>
<gene>
    <name evidence="3" type="primary">LOC116289493</name>
</gene>
<dbReference type="FunCoup" id="A0A6P8H9S2">
    <property type="interactions" value="804"/>
</dbReference>
<dbReference type="PANTHER" id="PTHR28674:SF1">
    <property type="entry name" value="NOP PROTEIN CHAPERONE 1"/>
    <property type="match status" value="1"/>
</dbReference>
<feature type="compositionally biased region" description="Acidic residues" evidence="1">
    <location>
        <begin position="109"/>
        <end position="127"/>
    </location>
</feature>
<evidence type="ECO:0000256" key="1">
    <source>
        <dbReference type="SAM" id="MobiDB-lite"/>
    </source>
</evidence>
<dbReference type="AlphaFoldDB" id="A0A6P8H9S2"/>
<dbReference type="OrthoDB" id="1112980at2759"/>
<accession>A0A6P8H9S2</accession>
<dbReference type="InParanoid" id="A0A6P8H9S2"/>
<dbReference type="KEGG" id="aten:116289493"/>
<dbReference type="GO" id="GO:0000492">
    <property type="term" value="P:box C/D snoRNP assembly"/>
    <property type="evidence" value="ECO:0007669"/>
    <property type="project" value="InterPro"/>
</dbReference>
<proteinExistence type="predicted"/>
<dbReference type="Pfam" id="PF15370">
    <property type="entry name" value="NOPCHAP1"/>
    <property type="match status" value="1"/>
</dbReference>
<reference evidence="3" key="1">
    <citation type="submission" date="2025-08" db="UniProtKB">
        <authorList>
            <consortium name="RefSeq"/>
        </authorList>
    </citation>
    <scope>IDENTIFICATION</scope>
    <source>
        <tissue evidence="3">Tentacle</tissue>
    </source>
</reference>
<protein>
    <submittedName>
        <fullName evidence="3">Uncharacterized protein C12orf45 homolog</fullName>
    </submittedName>
</protein>
<feature type="region of interest" description="Disordered" evidence="1">
    <location>
        <begin position="1"/>
        <end position="23"/>
    </location>
</feature>
<dbReference type="InterPro" id="IPR027921">
    <property type="entry name" value="NOPCHAP1"/>
</dbReference>
<keyword evidence="2" id="KW-1185">Reference proteome</keyword>
<dbReference type="GO" id="GO:0062064">
    <property type="term" value="F:box C/D methylation guide snoRNP complex binding"/>
    <property type="evidence" value="ECO:0007669"/>
    <property type="project" value="TreeGrafter"/>
</dbReference>
<dbReference type="PANTHER" id="PTHR28674">
    <property type="entry name" value="SIMILAR TO DNA SEGMENT, CHR 10, WAYNE STATE UNIVERSITY 102,-EXPRESSED"/>
    <property type="match status" value="1"/>
</dbReference>
<dbReference type="GeneID" id="116289493"/>